<proteinExistence type="predicted"/>
<feature type="coiled-coil region" evidence="1">
    <location>
        <begin position="74"/>
        <end position="101"/>
    </location>
</feature>
<dbReference type="EMBL" id="JAOYFB010000002">
    <property type="protein sequence ID" value="KAK4006879.1"/>
    <property type="molecule type" value="Genomic_DNA"/>
</dbReference>
<evidence type="ECO:0000313" key="2">
    <source>
        <dbReference type="EMBL" id="KAK4006879.1"/>
    </source>
</evidence>
<name>A0ABQ9Z222_9CRUS</name>
<gene>
    <name evidence="2" type="ORF">OUZ56_012034</name>
</gene>
<keyword evidence="3" id="KW-1185">Reference proteome</keyword>
<evidence type="ECO:0000313" key="3">
    <source>
        <dbReference type="Proteomes" id="UP001234178"/>
    </source>
</evidence>
<protein>
    <submittedName>
        <fullName evidence="2">Uncharacterized protein</fullName>
    </submittedName>
</protein>
<accession>A0ABQ9Z222</accession>
<organism evidence="2 3">
    <name type="scientific">Daphnia magna</name>
    <dbReference type="NCBI Taxonomy" id="35525"/>
    <lineage>
        <taxon>Eukaryota</taxon>
        <taxon>Metazoa</taxon>
        <taxon>Ecdysozoa</taxon>
        <taxon>Arthropoda</taxon>
        <taxon>Crustacea</taxon>
        <taxon>Branchiopoda</taxon>
        <taxon>Diplostraca</taxon>
        <taxon>Cladocera</taxon>
        <taxon>Anomopoda</taxon>
        <taxon>Daphniidae</taxon>
        <taxon>Daphnia</taxon>
    </lineage>
</organism>
<keyword evidence="1" id="KW-0175">Coiled coil</keyword>
<sequence>MLPNVVTQPSFMKELRGVHCDSNRVPYNDNPKNEGEDYTHISNVVEDRDIIQSMDYSLQFVNEDNVDTVNSSSHHDMASKKKKLRSQIKKLENNIVKICKVMGLDIIALCQTEKRMKCCLKSEQKSNNARTYHKFCISTM</sequence>
<evidence type="ECO:0000256" key="1">
    <source>
        <dbReference type="SAM" id="Coils"/>
    </source>
</evidence>
<reference evidence="2 3" key="1">
    <citation type="journal article" date="2023" name="Nucleic Acids Res.">
        <title>The hologenome of Daphnia magna reveals possible DNA methylation and microbiome-mediated evolution of the host genome.</title>
        <authorList>
            <person name="Chaturvedi A."/>
            <person name="Li X."/>
            <person name="Dhandapani V."/>
            <person name="Marshall H."/>
            <person name="Kissane S."/>
            <person name="Cuenca-Cambronero M."/>
            <person name="Asole G."/>
            <person name="Calvet F."/>
            <person name="Ruiz-Romero M."/>
            <person name="Marangio P."/>
            <person name="Guigo R."/>
            <person name="Rago D."/>
            <person name="Mirbahai L."/>
            <person name="Eastwood N."/>
            <person name="Colbourne J.K."/>
            <person name="Zhou J."/>
            <person name="Mallon E."/>
            <person name="Orsini L."/>
        </authorList>
    </citation>
    <scope>NUCLEOTIDE SEQUENCE [LARGE SCALE GENOMIC DNA]</scope>
    <source>
        <strain evidence="2">LRV0_1</strain>
    </source>
</reference>
<dbReference type="Proteomes" id="UP001234178">
    <property type="component" value="Unassembled WGS sequence"/>
</dbReference>
<comment type="caution">
    <text evidence="2">The sequence shown here is derived from an EMBL/GenBank/DDBJ whole genome shotgun (WGS) entry which is preliminary data.</text>
</comment>